<dbReference type="EMBL" id="JAUOZS010000001">
    <property type="protein sequence ID" value="MDT8901430.1"/>
    <property type="molecule type" value="Genomic_DNA"/>
</dbReference>
<evidence type="ECO:0000256" key="2">
    <source>
        <dbReference type="SAM" id="Coils"/>
    </source>
</evidence>
<dbReference type="RefSeq" id="WP_413779940.1">
    <property type="nucleotide sequence ID" value="NZ_JAUOZS010000001.1"/>
</dbReference>
<protein>
    <submittedName>
        <fullName evidence="3">DUF881 domain-containing protein</fullName>
    </submittedName>
</protein>
<dbReference type="Proteomes" id="UP001254848">
    <property type="component" value="Unassembled WGS sequence"/>
</dbReference>
<dbReference type="InterPro" id="IPR010273">
    <property type="entry name" value="DUF881"/>
</dbReference>
<keyword evidence="4" id="KW-1185">Reference proteome</keyword>
<evidence type="ECO:0000313" key="4">
    <source>
        <dbReference type="Proteomes" id="UP001254848"/>
    </source>
</evidence>
<proteinExistence type="inferred from homology"/>
<keyword evidence="2" id="KW-0175">Coiled coil</keyword>
<feature type="coiled-coil region" evidence="2">
    <location>
        <begin position="40"/>
        <end position="67"/>
    </location>
</feature>
<name>A0ABU3NX93_9FIRM</name>
<evidence type="ECO:0000256" key="1">
    <source>
        <dbReference type="ARBA" id="ARBA00009108"/>
    </source>
</evidence>
<accession>A0ABU3NX93</accession>
<sequence length="227" mass="24318">MVIKQGKGAITLVCVVLGIMLAVQFRTTQNISSSVRQLRAEDLVKQLGQVENERDALLNEIRQLKEALGGGSTSAQLASINARAGFIPLDGPGVIVTMDDSKVPGVPGKNPLLFVIRDEDILKILNELWAAGAEAISINGQRLVASSEVRTAGNAILVNGTSIASPFVVSAIGEPETLENSLKLRGGVIETLQIWGIQISVKREASVRVPAYKGIFKFEHAKPQEEK</sequence>
<dbReference type="PANTHER" id="PTHR37313">
    <property type="entry name" value="UPF0749 PROTEIN RV1825"/>
    <property type="match status" value="1"/>
</dbReference>
<dbReference type="Gene3D" id="3.30.70.1880">
    <property type="entry name" value="Protein of unknown function DUF881"/>
    <property type="match status" value="1"/>
</dbReference>
<dbReference type="Pfam" id="PF05949">
    <property type="entry name" value="DUF881"/>
    <property type="match status" value="1"/>
</dbReference>
<organism evidence="3 4">
    <name type="scientific">Anaeroselena agilis</name>
    <dbReference type="NCBI Taxonomy" id="3063788"/>
    <lineage>
        <taxon>Bacteria</taxon>
        <taxon>Bacillati</taxon>
        <taxon>Bacillota</taxon>
        <taxon>Negativicutes</taxon>
        <taxon>Acetonemataceae</taxon>
        <taxon>Anaeroselena</taxon>
    </lineage>
</organism>
<comment type="similarity">
    <text evidence="1">Belongs to the UPF0749 family.</text>
</comment>
<gene>
    <name evidence="3" type="ORF">Q4T40_09280</name>
</gene>
<dbReference type="PANTHER" id="PTHR37313:SF2">
    <property type="entry name" value="UPF0749 PROTEIN YLXX"/>
    <property type="match status" value="1"/>
</dbReference>
<evidence type="ECO:0000313" key="3">
    <source>
        <dbReference type="EMBL" id="MDT8901430.1"/>
    </source>
</evidence>
<comment type="caution">
    <text evidence="3">The sequence shown here is derived from an EMBL/GenBank/DDBJ whole genome shotgun (WGS) entry which is preliminary data.</text>
</comment>
<reference evidence="3 4" key="1">
    <citation type="submission" date="2023-07" db="EMBL/GenBank/DDBJ databases">
        <title>The novel representative of Negativicutes class, Anaeroselena agilis gen. nov. sp. nov.</title>
        <authorList>
            <person name="Prokofeva M.I."/>
            <person name="Elcheninov A.G."/>
            <person name="Klyukina A."/>
            <person name="Kublanov I.V."/>
            <person name="Frolov E.N."/>
            <person name="Podosokorskaya O.A."/>
        </authorList>
    </citation>
    <scope>NUCLEOTIDE SEQUENCE [LARGE SCALE GENOMIC DNA]</scope>
    <source>
        <strain evidence="3 4">4137-cl</strain>
    </source>
</reference>